<feature type="region of interest" description="Disordered" evidence="1">
    <location>
        <begin position="97"/>
        <end position="118"/>
    </location>
</feature>
<feature type="compositionally biased region" description="Basic and acidic residues" evidence="1">
    <location>
        <begin position="45"/>
        <end position="57"/>
    </location>
</feature>
<feature type="region of interest" description="Disordered" evidence="1">
    <location>
        <begin position="29"/>
        <end position="57"/>
    </location>
</feature>
<organism evidence="2 3">
    <name type="scientific">Bodo saltans</name>
    <name type="common">Flagellated protozoan</name>
    <dbReference type="NCBI Taxonomy" id="75058"/>
    <lineage>
        <taxon>Eukaryota</taxon>
        <taxon>Discoba</taxon>
        <taxon>Euglenozoa</taxon>
        <taxon>Kinetoplastea</taxon>
        <taxon>Metakinetoplastina</taxon>
        <taxon>Eubodonida</taxon>
        <taxon>Bodonidae</taxon>
        <taxon>Bodo</taxon>
    </lineage>
</organism>
<feature type="non-terminal residue" evidence="2">
    <location>
        <position position="1"/>
    </location>
</feature>
<name>A0A0S4IWP7_BODSA</name>
<dbReference type="Proteomes" id="UP000051952">
    <property type="component" value="Unassembled WGS sequence"/>
</dbReference>
<protein>
    <submittedName>
        <fullName evidence="2">Uncharacterized protein</fullName>
    </submittedName>
</protein>
<reference evidence="3" key="1">
    <citation type="submission" date="2015-09" db="EMBL/GenBank/DDBJ databases">
        <authorList>
            <consortium name="Pathogen Informatics"/>
        </authorList>
    </citation>
    <scope>NUCLEOTIDE SEQUENCE [LARGE SCALE GENOMIC DNA]</scope>
    <source>
        <strain evidence="3">Lake Konstanz</strain>
    </source>
</reference>
<proteinExistence type="predicted"/>
<dbReference type="EMBL" id="CYKH01000586">
    <property type="protein sequence ID" value="CUG06380.1"/>
    <property type="molecule type" value="Genomic_DNA"/>
</dbReference>
<evidence type="ECO:0000313" key="2">
    <source>
        <dbReference type="EMBL" id="CUG06380.1"/>
    </source>
</evidence>
<feature type="compositionally biased region" description="Basic and acidic residues" evidence="1">
    <location>
        <begin position="109"/>
        <end position="118"/>
    </location>
</feature>
<gene>
    <name evidence="2" type="ORF">BSAL_72470</name>
</gene>
<feature type="region of interest" description="Disordered" evidence="1">
    <location>
        <begin position="172"/>
        <end position="225"/>
    </location>
</feature>
<keyword evidence="3" id="KW-1185">Reference proteome</keyword>
<dbReference type="VEuPathDB" id="TriTrypDB:BSAL_72470"/>
<sequence length="225" mass="25198">TDALEQRKTDQLRRLIELAEVLEEVLERNSRIDAPAAPRTPDIAEELHSRAPRRDDGLLRQLEHPSLAEFSLKKKKRRLIELAEVLEEVLERNSRIDAPAAPRTPDIAEELHSRAPRRDDGLLRQLEHPSLAEFSLSSKSKVHQHSTMKSFSRGPALWKRDAMVSTLMNDLSNASDSAAGGAGSSPKLTRTSPVPTVATLTPAPQYNPHAKKQVSKWDRQLPPLR</sequence>
<evidence type="ECO:0000313" key="3">
    <source>
        <dbReference type="Proteomes" id="UP000051952"/>
    </source>
</evidence>
<feature type="compositionally biased region" description="Low complexity" evidence="1">
    <location>
        <begin position="191"/>
        <end position="204"/>
    </location>
</feature>
<accession>A0A0S4IWP7</accession>
<dbReference type="AlphaFoldDB" id="A0A0S4IWP7"/>
<evidence type="ECO:0000256" key="1">
    <source>
        <dbReference type="SAM" id="MobiDB-lite"/>
    </source>
</evidence>